<dbReference type="CDD" id="cd07717">
    <property type="entry name" value="RNaseZ_ZiPD-like_MBL-fold"/>
    <property type="match status" value="1"/>
</dbReference>
<reference evidence="10" key="3">
    <citation type="submission" date="2025-08" db="UniProtKB">
        <authorList>
            <consortium name="Ensembl"/>
        </authorList>
    </citation>
    <scope>IDENTIFICATION</scope>
</reference>
<reference evidence="10" key="4">
    <citation type="submission" date="2025-09" db="UniProtKB">
        <authorList>
            <consortium name="Ensembl"/>
        </authorList>
    </citation>
    <scope>IDENTIFICATION</scope>
</reference>
<comment type="subunit">
    <text evidence="2">Homodimer.</text>
</comment>
<keyword evidence="3" id="KW-0819">tRNA processing</keyword>
<evidence type="ECO:0000256" key="5">
    <source>
        <dbReference type="ARBA" id="ARBA00022723"/>
    </source>
</evidence>
<dbReference type="Pfam" id="PF23023">
    <property type="entry name" value="Anti-Pycsar_Apyc1"/>
    <property type="match status" value="1"/>
</dbReference>
<accession>A0A3B1KC31</accession>
<evidence type="ECO:0000256" key="8">
    <source>
        <dbReference type="ARBA" id="ARBA00022833"/>
    </source>
</evidence>
<dbReference type="SUPFAM" id="SSF56281">
    <property type="entry name" value="Metallo-hydrolase/oxidoreductase"/>
    <property type="match status" value="1"/>
</dbReference>
<organism evidence="10 11">
    <name type="scientific">Astyanax mexicanus</name>
    <name type="common">Blind cave fish</name>
    <name type="synonym">Astyanax fasciatus mexicanus</name>
    <dbReference type="NCBI Taxonomy" id="7994"/>
    <lineage>
        <taxon>Eukaryota</taxon>
        <taxon>Metazoa</taxon>
        <taxon>Chordata</taxon>
        <taxon>Craniata</taxon>
        <taxon>Vertebrata</taxon>
        <taxon>Euteleostomi</taxon>
        <taxon>Actinopterygii</taxon>
        <taxon>Neopterygii</taxon>
        <taxon>Teleostei</taxon>
        <taxon>Ostariophysi</taxon>
        <taxon>Characiformes</taxon>
        <taxon>Characoidei</taxon>
        <taxon>Acestrorhamphidae</taxon>
        <taxon>Acestrorhamphinae</taxon>
        <taxon>Astyanax</taxon>
    </lineage>
</organism>
<dbReference type="PANTHER" id="PTHR46018">
    <property type="entry name" value="ZINC PHOSPHODIESTERASE ELAC PROTEIN 1"/>
    <property type="match status" value="1"/>
</dbReference>
<dbReference type="GO" id="GO:0042781">
    <property type="term" value="F:3'-tRNA processing endoribonuclease activity"/>
    <property type="evidence" value="ECO:0007669"/>
    <property type="project" value="TreeGrafter"/>
</dbReference>
<keyword evidence="5" id="KW-0479">Metal-binding</keyword>
<dbReference type="Gene3D" id="3.60.15.10">
    <property type="entry name" value="Ribonuclease Z/Hydroxyacylglutathione hydrolase-like"/>
    <property type="match status" value="1"/>
</dbReference>
<feature type="region of interest" description="Disordered" evidence="9">
    <location>
        <begin position="126"/>
        <end position="165"/>
    </location>
</feature>
<evidence type="ECO:0000313" key="10">
    <source>
        <dbReference type="Ensembl" id="ENSAMXP00000051625.1"/>
    </source>
</evidence>
<dbReference type="PANTHER" id="PTHR46018:SF2">
    <property type="entry name" value="ZINC PHOSPHODIESTERASE ELAC PROTEIN 1"/>
    <property type="match status" value="1"/>
</dbReference>
<dbReference type="GeneTree" id="ENSGT00730000111224"/>
<evidence type="ECO:0000256" key="1">
    <source>
        <dbReference type="ARBA" id="ARBA00001947"/>
    </source>
</evidence>
<sequence length="383" mass="40849">MEVTVLGSGSAYPGPLRGASAVALRLEHGETWIFDCGEGTQTQLMKSRTKTGKISKIFVSHLHGDHVYGLPGLLCTLSLNCSSAPGQQGQCLEIFGPVGLRLYLRVALRVCSSELMFPFTVHELEPTSDQSPPAGLPDPDLTACSPPPHPQERPGRTLRPDPESDLYPLLQDERVSVSAFRLFHRVPSFGFCVQERDRPGRLRVELLKQLGVKPGPLYGRVKNGLSVRLEDGRVLGAGEGVEPGVRGRRVCVLGDCSGLVGEGGRRACQGADLLVHEATLEDGLREQAEERGHSTPSGAAALARDCAVHTLLLTHFSQRYKPAGGPGGAGSQGGGVTWGGRGRRAGAEETGGTRPAGNRHPRRTGRRLPRLTCSPPKTPPTPS</sequence>
<evidence type="ECO:0000256" key="3">
    <source>
        <dbReference type="ARBA" id="ARBA00022694"/>
    </source>
</evidence>
<feature type="compositionally biased region" description="Gly residues" evidence="9">
    <location>
        <begin position="324"/>
        <end position="340"/>
    </location>
</feature>
<feature type="region of interest" description="Disordered" evidence="9">
    <location>
        <begin position="323"/>
        <end position="383"/>
    </location>
</feature>
<dbReference type="HAMAP" id="MF_01818">
    <property type="entry name" value="RNase_Z_BN"/>
    <property type="match status" value="1"/>
</dbReference>
<feature type="compositionally biased region" description="Basic and acidic residues" evidence="9">
    <location>
        <begin position="150"/>
        <end position="162"/>
    </location>
</feature>
<evidence type="ECO:0000256" key="2">
    <source>
        <dbReference type="ARBA" id="ARBA00011738"/>
    </source>
</evidence>
<keyword evidence="6" id="KW-0255">Endonuclease</keyword>
<dbReference type="STRING" id="7994.ENSAMXP00000051625"/>
<reference evidence="11" key="1">
    <citation type="submission" date="2013-03" db="EMBL/GenBank/DDBJ databases">
        <authorList>
            <person name="Jeffery W."/>
            <person name="Warren W."/>
            <person name="Wilson R.K."/>
        </authorList>
    </citation>
    <scope>NUCLEOTIDE SEQUENCE</scope>
    <source>
        <strain evidence="11">female</strain>
    </source>
</reference>
<evidence type="ECO:0000256" key="7">
    <source>
        <dbReference type="ARBA" id="ARBA00022801"/>
    </source>
</evidence>
<keyword evidence="7" id="KW-0378">Hydrolase</keyword>
<keyword evidence="11" id="KW-1185">Reference proteome</keyword>
<dbReference type="GO" id="GO:0005634">
    <property type="term" value="C:nucleus"/>
    <property type="evidence" value="ECO:0007669"/>
    <property type="project" value="TreeGrafter"/>
</dbReference>
<evidence type="ECO:0000256" key="6">
    <source>
        <dbReference type="ARBA" id="ARBA00022759"/>
    </source>
</evidence>
<keyword evidence="8" id="KW-0862">Zinc</keyword>
<dbReference type="Proteomes" id="UP000018467">
    <property type="component" value="Unassembled WGS sequence"/>
</dbReference>
<protein>
    <submittedName>
        <fullName evidence="10">ElaC ribonuclease Z 1</fullName>
    </submittedName>
</protein>
<dbReference type="AlphaFoldDB" id="A0A3B1KC31"/>
<dbReference type="InterPro" id="IPR036866">
    <property type="entry name" value="RibonucZ/Hydroxyglut_hydro"/>
</dbReference>
<dbReference type="Ensembl" id="ENSAMXT00000029982.1">
    <property type="protein sequence ID" value="ENSAMXP00000051625.1"/>
    <property type="gene ID" value="ENSAMXG00000043092.1"/>
</dbReference>
<proteinExistence type="inferred from homology"/>
<dbReference type="InParanoid" id="A0A3B1KC31"/>
<feature type="compositionally biased region" description="Basic residues" evidence="9">
    <location>
        <begin position="357"/>
        <end position="369"/>
    </location>
</feature>
<name>A0A3B1KC31_ASTMX</name>
<keyword evidence="4" id="KW-0540">Nuclease</keyword>
<evidence type="ECO:0000256" key="4">
    <source>
        <dbReference type="ARBA" id="ARBA00022722"/>
    </source>
</evidence>
<dbReference type="GO" id="GO:0046872">
    <property type="term" value="F:metal ion binding"/>
    <property type="evidence" value="ECO:0007669"/>
    <property type="project" value="UniProtKB-KW"/>
</dbReference>
<evidence type="ECO:0000256" key="9">
    <source>
        <dbReference type="SAM" id="MobiDB-lite"/>
    </source>
</evidence>
<reference evidence="11" key="2">
    <citation type="journal article" date="2014" name="Nat. Commun.">
        <title>The cavefish genome reveals candidate genes for eye loss.</title>
        <authorList>
            <person name="McGaugh S.E."/>
            <person name="Gross J.B."/>
            <person name="Aken B."/>
            <person name="Blin M."/>
            <person name="Borowsky R."/>
            <person name="Chalopin D."/>
            <person name="Hinaux H."/>
            <person name="Jeffery W.R."/>
            <person name="Keene A."/>
            <person name="Ma L."/>
            <person name="Minx P."/>
            <person name="Murphy D."/>
            <person name="O'Quin K.E."/>
            <person name="Retaux S."/>
            <person name="Rohner N."/>
            <person name="Searle S.M."/>
            <person name="Stahl B.A."/>
            <person name="Tabin C."/>
            <person name="Volff J.N."/>
            <person name="Yoshizawa M."/>
            <person name="Warren W.C."/>
        </authorList>
    </citation>
    <scope>NUCLEOTIDE SEQUENCE [LARGE SCALE GENOMIC DNA]</scope>
    <source>
        <strain evidence="11">female</strain>
    </source>
</reference>
<dbReference type="InterPro" id="IPR013471">
    <property type="entry name" value="RNase_Z/BN"/>
</dbReference>
<comment type="cofactor">
    <cofactor evidence="1">
        <name>Zn(2+)</name>
        <dbReference type="ChEBI" id="CHEBI:29105"/>
    </cofactor>
</comment>
<evidence type="ECO:0000313" key="11">
    <source>
        <dbReference type="Proteomes" id="UP000018467"/>
    </source>
</evidence>
<dbReference type="Bgee" id="ENSAMXG00000043092">
    <property type="expression patterns" value="Expressed in testis and 11 other cell types or tissues"/>
</dbReference>